<dbReference type="Proteomes" id="UP000283509">
    <property type="component" value="Unassembled WGS sequence"/>
</dbReference>
<dbReference type="GO" id="GO:0050839">
    <property type="term" value="F:cell adhesion molecule binding"/>
    <property type="evidence" value="ECO:0007669"/>
    <property type="project" value="TreeGrafter"/>
</dbReference>
<evidence type="ECO:0000256" key="2">
    <source>
        <dbReference type="ARBA" id="ARBA00023136"/>
    </source>
</evidence>
<dbReference type="InterPro" id="IPR051275">
    <property type="entry name" value="Cell_adhesion_signaling"/>
</dbReference>
<dbReference type="InterPro" id="IPR003599">
    <property type="entry name" value="Ig_sub"/>
</dbReference>
<dbReference type="AlphaFoldDB" id="A0A3R7PLY0"/>
<dbReference type="InterPro" id="IPR003598">
    <property type="entry name" value="Ig_sub2"/>
</dbReference>
<feature type="chain" id="PRO_5018658317" evidence="8">
    <location>
        <begin position="22"/>
        <end position="474"/>
    </location>
</feature>
<dbReference type="GO" id="GO:0005886">
    <property type="term" value="C:plasma membrane"/>
    <property type="evidence" value="ECO:0007669"/>
    <property type="project" value="TreeGrafter"/>
</dbReference>
<feature type="signal peptide" evidence="8">
    <location>
        <begin position="1"/>
        <end position="21"/>
    </location>
</feature>
<keyword evidence="8" id="KW-0732">Signal</keyword>
<organism evidence="10 11">
    <name type="scientific">Penaeus vannamei</name>
    <name type="common">Whiteleg shrimp</name>
    <name type="synonym">Litopenaeus vannamei</name>
    <dbReference type="NCBI Taxonomy" id="6689"/>
    <lineage>
        <taxon>Eukaryota</taxon>
        <taxon>Metazoa</taxon>
        <taxon>Ecdysozoa</taxon>
        <taxon>Arthropoda</taxon>
        <taxon>Crustacea</taxon>
        <taxon>Multicrustacea</taxon>
        <taxon>Malacostraca</taxon>
        <taxon>Eumalacostraca</taxon>
        <taxon>Eucarida</taxon>
        <taxon>Decapoda</taxon>
        <taxon>Dendrobranchiata</taxon>
        <taxon>Penaeoidea</taxon>
        <taxon>Penaeidae</taxon>
        <taxon>Penaeus</taxon>
    </lineage>
</organism>
<keyword evidence="4" id="KW-0325">Glycoprotein</keyword>
<feature type="region of interest" description="Disordered" evidence="6">
    <location>
        <begin position="90"/>
        <end position="133"/>
    </location>
</feature>
<comment type="subcellular location">
    <subcellularLocation>
        <location evidence="1">Membrane</location>
        <topology evidence="1">Single-pass type I membrane protein</topology>
    </subcellularLocation>
</comment>
<dbReference type="GO" id="GO:0005911">
    <property type="term" value="C:cell-cell junction"/>
    <property type="evidence" value="ECO:0007669"/>
    <property type="project" value="TreeGrafter"/>
</dbReference>
<feature type="compositionally biased region" description="Acidic residues" evidence="6">
    <location>
        <begin position="120"/>
        <end position="133"/>
    </location>
</feature>
<dbReference type="PROSITE" id="PS50835">
    <property type="entry name" value="IG_LIKE"/>
    <property type="match status" value="1"/>
</dbReference>
<keyword evidence="7" id="KW-1133">Transmembrane helix</keyword>
<dbReference type="InterPro" id="IPR036179">
    <property type="entry name" value="Ig-like_dom_sf"/>
</dbReference>
<dbReference type="SMART" id="SM00409">
    <property type="entry name" value="IG"/>
    <property type="match status" value="1"/>
</dbReference>
<dbReference type="InterPro" id="IPR013783">
    <property type="entry name" value="Ig-like_fold"/>
</dbReference>
<dbReference type="OrthoDB" id="9355041at2759"/>
<evidence type="ECO:0000256" key="7">
    <source>
        <dbReference type="SAM" id="Phobius"/>
    </source>
</evidence>
<feature type="transmembrane region" description="Helical" evidence="7">
    <location>
        <begin position="429"/>
        <end position="450"/>
    </location>
</feature>
<keyword evidence="11" id="KW-1185">Reference proteome</keyword>
<evidence type="ECO:0000313" key="10">
    <source>
        <dbReference type="EMBL" id="ROT70762.1"/>
    </source>
</evidence>
<dbReference type="PANTHER" id="PTHR11640">
    <property type="entry name" value="NEPHRIN"/>
    <property type="match status" value="1"/>
</dbReference>
<evidence type="ECO:0000256" key="5">
    <source>
        <dbReference type="ARBA" id="ARBA00023319"/>
    </source>
</evidence>
<keyword evidence="2 7" id="KW-0472">Membrane</keyword>
<dbReference type="Pfam" id="PF07679">
    <property type="entry name" value="I-set"/>
    <property type="match status" value="1"/>
</dbReference>
<evidence type="ECO:0000259" key="9">
    <source>
        <dbReference type="PROSITE" id="PS50835"/>
    </source>
</evidence>
<dbReference type="PANTHER" id="PTHR11640:SF158">
    <property type="entry name" value="V-SET AND IMMUNOGLOBULIN DOMAIN-CONTAINING PROTEIN 10-LIKE 2"/>
    <property type="match status" value="1"/>
</dbReference>
<protein>
    <submittedName>
        <fullName evidence="10">Putative lachesin</fullName>
    </submittedName>
</protein>
<evidence type="ECO:0000256" key="3">
    <source>
        <dbReference type="ARBA" id="ARBA00023157"/>
    </source>
</evidence>
<sequence length="474" mass="51248">MSRLLVPALALCLVWSSATHARSPLNATGRREFIPVAVSMPDANRDANLGLDQDVSLVSDSVPPYARNPGTDFSQSSLFQSDYQILITGEEASDETRDNASTKMNPSKEAPATCLPPESWTDDEDGPENDQSDLSEVVDKILEHVVPGEDSDPESIRARAVAAQTGLGKEHPILVAIRGDMAGDAAEDMALPKAEQLEALNLTDASSSEPLSSSVADGEPENATQVTVEEGARVRLVCNVTAFQHYWVEWRRAANLTFPGGAVVVGGRSVLLDYVGREDAGLYSCTAKTTFGHTHSNNVTIHVHYAPVVVMGHRDTGVGEVELGCLVRRRPRPHHQLVPSTNNTDHSNGCNRNVTITTTVLSPGFLLSVAQIHNVNTSDYGYYHCRAVNMQGTTRGFIMLHDGTGQLNAEQLRKIHKEAYVTPVENPRLASFMLGMVPPLYIALYIIAYLGCYKTSVSGVPGAHGRFGASYDVE</sequence>
<name>A0A3R7PLY0_PENVA</name>
<evidence type="ECO:0000256" key="4">
    <source>
        <dbReference type="ARBA" id="ARBA00023180"/>
    </source>
</evidence>
<proteinExistence type="predicted"/>
<evidence type="ECO:0000313" key="11">
    <source>
        <dbReference type="Proteomes" id="UP000283509"/>
    </source>
</evidence>
<reference evidence="10 11" key="1">
    <citation type="submission" date="2018-04" db="EMBL/GenBank/DDBJ databases">
        <authorList>
            <person name="Zhang X."/>
            <person name="Yuan J."/>
            <person name="Li F."/>
            <person name="Xiang J."/>
        </authorList>
    </citation>
    <scope>NUCLEOTIDE SEQUENCE [LARGE SCALE GENOMIC DNA]</scope>
    <source>
        <tissue evidence="10">Muscle</tissue>
    </source>
</reference>
<dbReference type="GO" id="GO:0098609">
    <property type="term" value="P:cell-cell adhesion"/>
    <property type="evidence" value="ECO:0007669"/>
    <property type="project" value="TreeGrafter"/>
</dbReference>
<dbReference type="EMBL" id="QCYY01002388">
    <property type="protein sequence ID" value="ROT70762.1"/>
    <property type="molecule type" value="Genomic_DNA"/>
</dbReference>
<keyword evidence="7" id="KW-0812">Transmembrane</keyword>
<gene>
    <name evidence="10" type="ORF">C7M84_010940</name>
</gene>
<dbReference type="SUPFAM" id="SSF48726">
    <property type="entry name" value="Immunoglobulin"/>
    <property type="match status" value="1"/>
</dbReference>
<dbReference type="Gene3D" id="2.60.40.10">
    <property type="entry name" value="Immunoglobulins"/>
    <property type="match status" value="2"/>
</dbReference>
<feature type="region of interest" description="Disordered" evidence="6">
    <location>
        <begin position="204"/>
        <end position="225"/>
    </location>
</feature>
<evidence type="ECO:0000256" key="6">
    <source>
        <dbReference type="SAM" id="MobiDB-lite"/>
    </source>
</evidence>
<comment type="caution">
    <text evidence="10">The sequence shown here is derived from an EMBL/GenBank/DDBJ whole genome shotgun (WGS) entry which is preliminary data.</text>
</comment>
<dbReference type="InterPro" id="IPR013098">
    <property type="entry name" value="Ig_I-set"/>
</dbReference>
<reference evidence="10 11" key="2">
    <citation type="submission" date="2019-01" db="EMBL/GenBank/DDBJ databases">
        <title>The decoding of complex shrimp genome reveals the adaptation for benthos swimmer, frequently molting mechanism and breeding impact on genome.</title>
        <authorList>
            <person name="Sun Y."/>
            <person name="Gao Y."/>
            <person name="Yu Y."/>
        </authorList>
    </citation>
    <scope>NUCLEOTIDE SEQUENCE [LARGE SCALE GENOMIC DNA]</scope>
    <source>
        <tissue evidence="10">Muscle</tissue>
    </source>
</reference>
<evidence type="ECO:0000256" key="1">
    <source>
        <dbReference type="ARBA" id="ARBA00004479"/>
    </source>
</evidence>
<feature type="domain" description="Ig-like" evidence="9">
    <location>
        <begin position="210"/>
        <end position="300"/>
    </location>
</feature>
<evidence type="ECO:0000256" key="8">
    <source>
        <dbReference type="SAM" id="SignalP"/>
    </source>
</evidence>
<keyword evidence="5" id="KW-0393">Immunoglobulin domain</keyword>
<dbReference type="SMART" id="SM00408">
    <property type="entry name" value="IGc2"/>
    <property type="match status" value="1"/>
</dbReference>
<keyword evidence="3" id="KW-1015">Disulfide bond</keyword>
<dbReference type="InterPro" id="IPR007110">
    <property type="entry name" value="Ig-like_dom"/>
</dbReference>
<accession>A0A3R7PLY0</accession>